<dbReference type="Gene3D" id="2.40.10.120">
    <property type="match status" value="1"/>
</dbReference>
<dbReference type="EMBL" id="BNAD01000005">
    <property type="protein sequence ID" value="GHE17729.1"/>
    <property type="molecule type" value="Genomic_DNA"/>
</dbReference>
<reference evidence="6" key="1">
    <citation type="journal article" date="2019" name="Int. J. Syst. Evol. Microbiol.">
        <title>The Global Catalogue of Microorganisms (GCM) 10K type strain sequencing project: providing services to taxonomists for standard genome sequencing and annotation.</title>
        <authorList>
            <consortium name="The Broad Institute Genomics Platform"/>
            <consortium name="The Broad Institute Genome Sequencing Center for Infectious Disease"/>
            <person name="Wu L."/>
            <person name="Ma J."/>
        </authorList>
    </citation>
    <scope>NUCLEOTIDE SEQUENCE [LARGE SCALE GENOMIC DNA]</scope>
    <source>
        <strain evidence="6">CGMCC 1.12791</strain>
    </source>
</reference>
<gene>
    <name evidence="5" type="ORF">GCM10011376_23390</name>
</gene>
<dbReference type="PANTHER" id="PTHR43343">
    <property type="entry name" value="PEPTIDASE S12"/>
    <property type="match status" value="1"/>
</dbReference>
<dbReference type="PROSITE" id="PS50106">
    <property type="entry name" value="PDZ"/>
    <property type="match status" value="1"/>
</dbReference>
<evidence type="ECO:0000259" key="4">
    <source>
        <dbReference type="PROSITE" id="PS50106"/>
    </source>
</evidence>
<keyword evidence="3" id="KW-0732">Signal</keyword>
<dbReference type="PANTHER" id="PTHR43343:SF3">
    <property type="entry name" value="PROTEASE DO-LIKE 8, CHLOROPLASTIC"/>
    <property type="match status" value="1"/>
</dbReference>
<dbReference type="InterPro" id="IPR001940">
    <property type="entry name" value="Peptidase_S1C"/>
</dbReference>
<dbReference type="SMART" id="SM00228">
    <property type="entry name" value="PDZ"/>
    <property type="match status" value="1"/>
</dbReference>
<dbReference type="Pfam" id="PF13365">
    <property type="entry name" value="Trypsin_2"/>
    <property type="match status" value="1"/>
</dbReference>
<dbReference type="InterPro" id="IPR036034">
    <property type="entry name" value="PDZ_sf"/>
</dbReference>
<feature type="chain" id="PRO_5045040232" description="PDZ domain-containing protein" evidence="3">
    <location>
        <begin position="33"/>
        <end position="388"/>
    </location>
</feature>
<name>A0ABQ3HNK9_9ACTN</name>
<accession>A0ABQ3HNK9</accession>
<organism evidence="5 6">
    <name type="scientific">Nocardioides flavus</name>
    <name type="common">ex Wang et al. 2016</name>
    <dbReference type="NCBI Taxonomy" id="2058780"/>
    <lineage>
        <taxon>Bacteria</taxon>
        <taxon>Bacillati</taxon>
        <taxon>Actinomycetota</taxon>
        <taxon>Actinomycetes</taxon>
        <taxon>Propionibacteriales</taxon>
        <taxon>Nocardioidaceae</taxon>
        <taxon>Nocardioides</taxon>
    </lineage>
</organism>
<evidence type="ECO:0000313" key="6">
    <source>
        <dbReference type="Proteomes" id="UP000597341"/>
    </source>
</evidence>
<dbReference type="Proteomes" id="UP000597341">
    <property type="component" value="Unassembled WGS sequence"/>
</dbReference>
<dbReference type="PRINTS" id="PR00834">
    <property type="entry name" value="PROTEASES2C"/>
</dbReference>
<dbReference type="SUPFAM" id="SSF50494">
    <property type="entry name" value="Trypsin-like serine proteases"/>
    <property type="match status" value="1"/>
</dbReference>
<evidence type="ECO:0000256" key="2">
    <source>
        <dbReference type="ARBA" id="ARBA00022801"/>
    </source>
</evidence>
<dbReference type="InterPro" id="IPR051201">
    <property type="entry name" value="Chloro_Bact_Ser_Proteases"/>
</dbReference>
<dbReference type="Gene3D" id="2.30.42.10">
    <property type="match status" value="1"/>
</dbReference>
<dbReference type="SUPFAM" id="SSF50156">
    <property type="entry name" value="PDZ domain-like"/>
    <property type="match status" value="1"/>
</dbReference>
<evidence type="ECO:0000256" key="3">
    <source>
        <dbReference type="SAM" id="SignalP"/>
    </source>
</evidence>
<proteinExistence type="predicted"/>
<dbReference type="Pfam" id="PF13180">
    <property type="entry name" value="PDZ_2"/>
    <property type="match status" value="1"/>
</dbReference>
<keyword evidence="6" id="KW-1185">Reference proteome</keyword>
<dbReference type="InterPro" id="IPR009003">
    <property type="entry name" value="Peptidase_S1_PA"/>
</dbReference>
<sequence length="388" mass="38413">MSVPVSTFARRSTAALGAAAITMPLVLFPASAGSATSQSADQAGRAALLAPLADPRWIGGPRPVGPDSRRWATSPYDASTSASTMLDVTTADATQSSGVVLVSTTVDFGAGEAAGTGLVLDGEDGLVVTNHHVVEGATRVMISMPGTDESYRATVLGTDAEKDIAVLRLHGAPDVAEVALDDDGVAIGNAMTAVGDAGGDGGNLTAAAGTVTGLGESITVTEDDGSQSTLTGLLELDADVISGDSGGAVLDAQGEVVGMTVAASSGYGDIVGYAIPIQRVERVAAKVVAGEESGSLELGYDAFLGVSLVSGTGAPVVAGVVDGLAADASGLTAGDTITALDGSAVSTIADLQRVIAAHQPGDVVSMSWTRAEGERHQARTALSRAPIA</sequence>
<evidence type="ECO:0000313" key="5">
    <source>
        <dbReference type="EMBL" id="GHE17729.1"/>
    </source>
</evidence>
<keyword evidence="2" id="KW-0378">Hydrolase</keyword>
<feature type="domain" description="PDZ" evidence="4">
    <location>
        <begin position="299"/>
        <end position="372"/>
    </location>
</feature>
<evidence type="ECO:0000256" key="1">
    <source>
        <dbReference type="ARBA" id="ARBA00022670"/>
    </source>
</evidence>
<protein>
    <recommendedName>
        <fullName evidence="4">PDZ domain-containing protein</fullName>
    </recommendedName>
</protein>
<keyword evidence="1" id="KW-0645">Protease</keyword>
<feature type="signal peptide" evidence="3">
    <location>
        <begin position="1"/>
        <end position="32"/>
    </location>
</feature>
<dbReference type="RefSeq" id="WP_191279655.1">
    <property type="nucleotide sequence ID" value="NZ_BNAD01000005.1"/>
</dbReference>
<comment type="caution">
    <text evidence="5">The sequence shown here is derived from an EMBL/GenBank/DDBJ whole genome shotgun (WGS) entry which is preliminary data.</text>
</comment>
<dbReference type="InterPro" id="IPR001478">
    <property type="entry name" value="PDZ"/>
</dbReference>